<dbReference type="InterPro" id="IPR004752">
    <property type="entry name" value="AmpG_permease/AT-1"/>
</dbReference>
<evidence type="ECO:0000256" key="7">
    <source>
        <dbReference type="SAM" id="Phobius"/>
    </source>
</evidence>
<dbReference type="RefSeq" id="WP_271887095.1">
    <property type="nucleotide sequence ID" value="NZ_JAQBIE010000001.1"/>
</dbReference>
<feature type="transmembrane region" description="Helical" evidence="7">
    <location>
        <begin position="221"/>
        <end position="244"/>
    </location>
</feature>
<keyword evidence="9" id="KW-1185">Reference proteome</keyword>
<accession>A0ABT4Z9C8</accession>
<gene>
    <name evidence="8" type="ORF">PAF17_00375</name>
</gene>
<evidence type="ECO:0000313" key="8">
    <source>
        <dbReference type="EMBL" id="MDB6175960.1"/>
    </source>
</evidence>
<feature type="transmembrane region" description="Helical" evidence="7">
    <location>
        <begin position="379"/>
        <end position="402"/>
    </location>
</feature>
<evidence type="ECO:0000256" key="2">
    <source>
        <dbReference type="ARBA" id="ARBA00008335"/>
    </source>
</evidence>
<evidence type="ECO:0000256" key="4">
    <source>
        <dbReference type="ARBA" id="ARBA00022692"/>
    </source>
</evidence>
<dbReference type="EMBL" id="JAQBIE010000001">
    <property type="protein sequence ID" value="MDB6175960.1"/>
    <property type="molecule type" value="Genomic_DNA"/>
</dbReference>
<comment type="subcellular location">
    <subcellularLocation>
        <location evidence="1">Membrane</location>
        <topology evidence="1">Multi-pass membrane protein</topology>
    </subcellularLocation>
</comment>
<protein>
    <submittedName>
        <fullName evidence="8">MFS transporter</fullName>
    </submittedName>
</protein>
<evidence type="ECO:0000256" key="6">
    <source>
        <dbReference type="ARBA" id="ARBA00023136"/>
    </source>
</evidence>
<dbReference type="Proteomes" id="UP001165641">
    <property type="component" value="Unassembled WGS sequence"/>
</dbReference>
<evidence type="ECO:0000256" key="1">
    <source>
        <dbReference type="ARBA" id="ARBA00004141"/>
    </source>
</evidence>
<dbReference type="Pfam" id="PF07690">
    <property type="entry name" value="MFS_1"/>
    <property type="match status" value="1"/>
</dbReference>
<dbReference type="Gene3D" id="1.20.1250.20">
    <property type="entry name" value="MFS general substrate transporter like domains"/>
    <property type="match status" value="1"/>
</dbReference>
<feature type="transmembrane region" description="Helical" evidence="7">
    <location>
        <begin position="354"/>
        <end position="373"/>
    </location>
</feature>
<dbReference type="PANTHER" id="PTHR12778">
    <property type="entry name" value="SOLUTE CARRIER FAMILY 33 ACETYL-COA TRANSPORTER -RELATED"/>
    <property type="match status" value="1"/>
</dbReference>
<feature type="transmembrane region" description="Helical" evidence="7">
    <location>
        <begin position="48"/>
        <end position="65"/>
    </location>
</feature>
<comment type="similarity">
    <text evidence="2">Belongs to the major facilitator superfamily.</text>
</comment>
<evidence type="ECO:0000313" key="9">
    <source>
        <dbReference type="Proteomes" id="UP001165641"/>
    </source>
</evidence>
<keyword evidence="3" id="KW-0813">Transport</keyword>
<reference evidence="8" key="1">
    <citation type="submission" date="2022-12" db="EMBL/GenBank/DDBJ databases">
        <title>Paracoccus onchidii sp. nov., isolated from a marine invertebrate from the South China Sea.</title>
        <authorList>
            <person name="Xu S."/>
            <person name="Liu Z."/>
            <person name="Xu Y."/>
        </authorList>
    </citation>
    <scope>NUCLEOTIDE SEQUENCE</scope>
    <source>
        <strain evidence="8">Z330</strain>
    </source>
</reference>
<comment type="caution">
    <text evidence="8">The sequence shown here is derived from an EMBL/GenBank/DDBJ whole genome shotgun (WGS) entry which is preliminary data.</text>
</comment>
<keyword evidence="6 7" id="KW-0472">Membrane</keyword>
<keyword evidence="4 7" id="KW-0812">Transmembrane</keyword>
<evidence type="ECO:0000256" key="5">
    <source>
        <dbReference type="ARBA" id="ARBA00022989"/>
    </source>
</evidence>
<organism evidence="8 9">
    <name type="scientific">Paracoccus onchidii</name>
    <dbReference type="NCBI Taxonomy" id="3017813"/>
    <lineage>
        <taxon>Bacteria</taxon>
        <taxon>Pseudomonadati</taxon>
        <taxon>Pseudomonadota</taxon>
        <taxon>Alphaproteobacteria</taxon>
        <taxon>Rhodobacterales</taxon>
        <taxon>Paracoccaceae</taxon>
        <taxon>Paracoccus</taxon>
    </lineage>
</organism>
<feature type="transmembrane region" description="Helical" evidence="7">
    <location>
        <begin position="107"/>
        <end position="128"/>
    </location>
</feature>
<feature type="transmembrane region" description="Helical" evidence="7">
    <location>
        <begin position="312"/>
        <end position="334"/>
    </location>
</feature>
<evidence type="ECO:0000256" key="3">
    <source>
        <dbReference type="ARBA" id="ARBA00022448"/>
    </source>
</evidence>
<dbReference type="InterPro" id="IPR011701">
    <property type="entry name" value="MFS"/>
</dbReference>
<dbReference type="PANTHER" id="PTHR12778:SF10">
    <property type="entry name" value="MAJOR FACILITATOR SUPERFAMILY DOMAIN-CONTAINING PROTEIN 3"/>
    <property type="match status" value="1"/>
</dbReference>
<feature type="transmembrane region" description="Helical" evidence="7">
    <location>
        <begin position="77"/>
        <end position="101"/>
    </location>
</feature>
<feature type="transmembrane region" description="Helical" evidence="7">
    <location>
        <begin position="149"/>
        <end position="168"/>
    </location>
</feature>
<proteinExistence type="inferred from homology"/>
<feature type="transmembrane region" description="Helical" evidence="7">
    <location>
        <begin position="286"/>
        <end position="306"/>
    </location>
</feature>
<feature type="transmembrane region" description="Helical" evidence="7">
    <location>
        <begin position="174"/>
        <end position="192"/>
    </location>
</feature>
<feature type="transmembrane region" description="Helical" evidence="7">
    <location>
        <begin position="250"/>
        <end position="274"/>
    </location>
</feature>
<dbReference type="SUPFAM" id="SSF103473">
    <property type="entry name" value="MFS general substrate transporter"/>
    <property type="match status" value="1"/>
</dbReference>
<keyword evidence="5 7" id="KW-1133">Transmembrane helix</keyword>
<name>A0ABT4Z9C8_9RHOB</name>
<sequence>MRTGPSKGSFAILSGLWAAYVAQSVIGGLTWGGLPAVLRDQGLPLDHIGLLSLLIAPWALKFLWAPQVERWRLTPGAAPRSAVIVLIAGAVSVAGLALTAMLGLNPLLPALACLMLVAIATSTADIAVDGHAVGVLSRAQLGWGNAAQVGGAYVGSAIGGGLLLVLVSAMGWRLAVLTLAILVAGLLGWFAWSARSADRVAETAPEPSLHKALARRDIRRGMVLTAAFVIAQKSALGMLGPFLIDLGLPLGVVGLLNGFGSLVLGLVGAVAGGICVRRFGIATTMVLALGLQAVLMATLACGAMGMAMPQPVLIGTALGAGSALLAFGFTALYAQFMRWSDASQGGVDFTLFQCLDGGLSMVLGMAAGAIAQWAGFGTFFAICAGLALLVGMAVLFCLVLNAGGGHREAKGRVVP</sequence>
<dbReference type="InterPro" id="IPR036259">
    <property type="entry name" value="MFS_trans_sf"/>
</dbReference>